<evidence type="ECO:0000313" key="2">
    <source>
        <dbReference type="Proteomes" id="UP000054314"/>
    </source>
</evidence>
<accession>A0A0A0C1B9</accession>
<organism evidence="1 2">
    <name type="scientific">Cellulomonas bogoriensis 69B4 = DSM 16987</name>
    <dbReference type="NCBI Taxonomy" id="1386082"/>
    <lineage>
        <taxon>Bacteria</taxon>
        <taxon>Bacillati</taxon>
        <taxon>Actinomycetota</taxon>
        <taxon>Actinomycetes</taxon>
        <taxon>Micrococcales</taxon>
        <taxon>Cellulomonadaceae</taxon>
        <taxon>Cellulomonas</taxon>
    </lineage>
</organism>
<dbReference type="AlphaFoldDB" id="A0A0A0C1B9"/>
<sequence length="230" mass="23759">MDDGGARTCLWMKWAFHPVGPFHVSGRHGIPWSMATVASPTPRRRRRPGVLAACITALTLVACGPAGTDTGDAELPDEAVLTAAQAPRAEVPDAPEPEDTGAPADVEELTAADSHAEVGDLVAGFPVELLPLPGDAVLLVTSAVPVGSAEVQEVSLNLRTGLAAEDVMELYRGTLLEAGFEEAPAVEPAEQVVAETLFTRSGGDELVSIGVLDVDGGRTVTIGGRVHTGQ</sequence>
<comment type="caution">
    <text evidence="1">The sequence shown here is derived from an EMBL/GenBank/DDBJ whole genome shotgun (WGS) entry which is preliminary data.</text>
</comment>
<dbReference type="Proteomes" id="UP000054314">
    <property type="component" value="Unassembled WGS sequence"/>
</dbReference>
<protein>
    <submittedName>
        <fullName evidence="1">Uncharacterized protein</fullName>
    </submittedName>
</protein>
<evidence type="ECO:0000313" key="1">
    <source>
        <dbReference type="EMBL" id="KGM13174.1"/>
    </source>
</evidence>
<proteinExistence type="predicted"/>
<dbReference type="EMBL" id="AXCZ01000061">
    <property type="protein sequence ID" value="KGM13174.1"/>
    <property type="molecule type" value="Genomic_DNA"/>
</dbReference>
<reference evidence="1 2" key="1">
    <citation type="submission" date="2013-08" db="EMBL/GenBank/DDBJ databases">
        <title>Genome sequencing of Cellulomonas bogoriensis 69B4.</title>
        <authorList>
            <person name="Chen F."/>
            <person name="Li Y."/>
            <person name="Wang G."/>
        </authorList>
    </citation>
    <scope>NUCLEOTIDE SEQUENCE [LARGE SCALE GENOMIC DNA]</scope>
    <source>
        <strain evidence="1 2">69B4</strain>
    </source>
</reference>
<keyword evidence="2" id="KW-1185">Reference proteome</keyword>
<gene>
    <name evidence="1" type="ORF">N869_15670</name>
</gene>
<name>A0A0A0C1B9_9CELL</name>